<dbReference type="InterPro" id="IPR050570">
    <property type="entry name" value="Cell_wall_metabolism_enzyme"/>
</dbReference>
<organism evidence="3 4">
    <name type="scientific">Asticcacaulis benevestitus DSM 16100 = ATCC BAA-896</name>
    <dbReference type="NCBI Taxonomy" id="1121022"/>
    <lineage>
        <taxon>Bacteria</taxon>
        <taxon>Pseudomonadati</taxon>
        <taxon>Pseudomonadota</taxon>
        <taxon>Alphaproteobacteria</taxon>
        <taxon>Caulobacterales</taxon>
        <taxon>Caulobacteraceae</taxon>
        <taxon>Asticcacaulis</taxon>
    </lineage>
</organism>
<keyword evidence="4" id="KW-1185">Reference proteome</keyword>
<dbReference type="PATRIC" id="fig|1121022.4.peg.3344"/>
<feature type="chain" id="PRO_5004724817" description="M23ase beta-sheet core domain-containing protein" evidence="1">
    <location>
        <begin position="31"/>
        <end position="168"/>
    </location>
</feature>
<dbReference type="Gene3D" id="2.70.70.10">
    <property type="entry name" value="Glucose Permease (Domain IIA)"/>
    <property type="match status" value="1"/>
</dbReference>
<accession>V4PLJ4</accession>
<evidence type="ECO:0000313" key="3">
    <source>
        <dbReference type="EMBL" id="ESQ88119.1"/>
    </source>
</evidence>
<evidence type="ECO:0000313" key="4">
    <source>
        <dbReference type="Proteomes" id="UP000017837"/>
    </source>
</evidence>
<dbReference type="Pfam" id="PF01551">
    <property type="entry name" value="Peptidase_M23"/>
    <property type="match status" value="1"/>
</dbReference>
<dbReference type="RefSeq" id="WP_018083259.1">
    <property type="nucleotide sequence ID" value="NZ_AQWM01000027.1"/>
</dbReference>
<keyword evidence="1" id="KW-0732">Signal</keyword>
<protein>
    <recommendedName>
        <fullName evidence="2">M23ase beta-sheet core domain-containing protein</fullName>
    </recommendedName>
</protein>
<dbReference type="EMBL" id="AWGB01000039">
    <property type="protein sequence ID" value="ESQ88119.1"/>
    <property type="molecule type" value="Genomic_DNA"/>
</dbReference>
<reference evidence="3 4" key="1">
    <citation type="journal article" date="2014" name="Nature">
        <title>Sequential evolution of bacterial morphology by co-option of a developmental regulator.</title>
        <authorList>
            <person name="Jiang C."/>
            <person name="Brown P.J."/>
            <person name="Ducret A."/>
            <person name="Brun Y.V."/>
        </authorList>
    </citation>
    <scope>NUCLEOTIDE SEQUENCE [LARGE SCALE GENOMIC DNA]</scope>
    <source>
        <strain evidence="3 4">DSM 16100</strain>
    </source>
</reference>
<dbReference type="InterPro" id="IPR011055">
    <property type="entry name" value="Dup_hybrid_motif"/>
</dbReference>
<sequence>MLGTDPMRRRLSFATFGLATFLLAAGHALAQPTPSAPPSFSIPVDGTVGEGFGPRMNPADGQPKFHQGLDFIAPIGTQVKASAAGTVSFVGDLPGFGTVIKIDHNAGMATRYTHLSRTDVKEGDTVSAGQVIGAVGKSGWGSQPQLHFEIWRDGEPQNPADLLQLPAH</sequence>
<name>V4PLJ4_9CAUL</name>
<feature type="domain" description="M23ase beta-sheet core" evidence="2">
    <location>
        <begin position="64"/>
        <end position="159"/>
    </location>
</feature>
<dbReference type="CDD" id="cd12797">
    <property type="entry name" value="M23_peptidase"/>
    <property type="match status" value="1"/>
</dbReference>
<dbReference type="OrthoDB" id="9805070at2"/>
<dbReference type="AlphaFoldDB" id="V4PLJ4"/>
<dbReference type="GO" id="GO:0004222">
    <property type="term" value="F:metalloendopeptidase activity"/>
    <property type="evidence" value="ECO:0007669"/>
    <property type="project" value="TreeGrafter"/>
</dbReference>
<dbReference type="STRING" id="1121022.GCA_000376105_03580"/>
<dbReference type="PANTHER" id="PTHR21666">
    <property type="entry name" value="PEPTIDASE-RELATED"/>
    <property type="match status" value="1"/>
</dbReference>
<gene>
    <name evidence="3" type="ORF">ABENE_16450</name>
</gene>
<evidence type="ECO:0000256" key="1">
    <source>
        <dbReference type="SAM" id="SignalP"/>
    </source>
</evidence>
<dbReference type="SUPFAM" id="SSF51261">
    <property type="entry name" value="Duplicated hybrid motif"/>
    <property type="match status" value="1"/>
</dbReference>
<dbReference type="InterPro" id="IPR016047">
    <property type="entry name" value="M23ase_b-sheet_dom"/>
</dbReference>
<proteinExistence type="predicted"/>
<feature type="signal peptide" evidence="1">
    <location>
        <begin position="1"/>
        <end position="30"/>
    </location>
</feature>
<evidence type="ECO:0000259" key="2">
    <source>
        <dbReference type="Pfam" id="PF01551"/>
    </source>
</evidence>
<dbReference type="PANTHER" id="PTHR21666:SF290">
    <property type="entry name" value="PEPTIDASE M23 DOMAIN PROTEIN"/>
    <property type="match status" value="1"/>
</dbReference>
<dbReference type="Proteomes" id="UP000017837">
    <property type="component" value="Unassembled WGS sequence"/>
</dbReference>
<dbReference type="eggNOG" id="COG0739">
    <property type="taxonomic scope" value="Bacteria"/>
</dbReference>
<comment type="caution">
    <text evidence="3">The sequence shown here is derived from an EMBL/GenBank/DDBJ whole genome shotgun (WGS) entry which is preliminary data.</text>
</comment>